<keyword evidence="2" id="KW-1185">Reference proteome</keyword>
<organism evidence="1 2">
    <name type="scientific">Eumeta variegata</name>
    <name type="common">Bagworm moth</name>
    <name type="synonym">Eumeta japonica</name>
    <dbReference type="NCBI Taxonomy" id="151549"/>
    <lineage>
        <taxon>Eukaryota</taxon>
        <taxon>Metazoa</taxon>
        <taxon>Ecdysozoa</taxon>
        <taxon>Arthropoda</taxon>
        <taxon>Hexapoda</taxon>
        <taxon>Insecta</taxon>
        <taxon>Pterygota</taxon>
        <taxon>Neoptera</taxon>
        <taxon>Endopterygota</taxon>
        <taxon>Lepidoptera</taxon>
        <taxon>Glossata</taxon>
        <taxon>Ditrysia</taxon>
        <taxon>Tineoidea</taxon>
        <taxon>Psychidae</taxon>
        <taxon>Oiketicinae</taxon>
        <taxon>Eumeta</taxon>
    </lineage>
</organism>
<evidence type="ECO:0000313" key="1">
    <source>
        <dbReference type="EMBL" id="GBP83223.1"/>
    </source>
</evidence>
<comment type="caution">
    <text evidence="1">The sequence shown here is derived from an EMBL/GenBank/DDBJ whole genome shotgun (WGS) entry which is preliminary data.</text>
</comment>
<protein>
    <submittedName>
        <fullName evidence="1">Uncharacterized protein</fullName>
    </submittedName>
</protein>
<name>A0A4C1Z7W2_EUMVA</name>
<gene>
    <name evidence="1" type="ORF">EVAR_64731_1</name>
</gene>
<proteinExistence type="predicted"/>
<sequence length="99" mass="11522">MDDFYRRACGGNRLSDNREVVIRERARVSADEAPADVSTRAGRSRTIVYGYSSTRSRMSSASFELSLSFRLRLLCLIFYENLYSAPMLPFYDTRKRLYE</sequence>
<dbReference type="EMBL" id="BGZK01001610">
    <property type="protein sequence ID" value="GBP83223.1"/>
    <property type="molecule type" value="Genomic_DNA"/>
</dbReference>
<evidence type="ECO:0000313" key="2">
    <source>
        <dbReference type="Proteomes" id="UP000299102"/>
    </source>
</evidence>
<dbReference type="AlphaFoldDB" id="A0A4C1Z7W2"/>
<accession>A0A4C1Z7W2</accession>
<dbReference type="Proteomes" id="UP000299102">
    <property type="component" value="Unassembled WGS sequence"/>
</dbReference>
<reference evidence="1 2" key="1">
    <citation type="journal article" date="2019" name="Commun. Biol.">
        <title>The bagworm genome reveals a unique fibroin gene that provides high tensile strength.</title>
        <authorList>
            <person name="Kono N."/>
            <person name="Nakamura H."/>
            <person name="Ohtoshi R."/>
            <person name="Tomita M."/>
            <person name="Numata K."/>
            <person name="Arakawa K."/>
        </authorList>
    </citation>
    <scope>NUCLEOTIDE SEQUENCE [LARGE SCALE GENOMIC DNA]</scope>
</reference>